<dbReference type="Gene3D" id="3.10.20.90">
    <property type="entry name" value="Phosphatidylinositol 3-kinase Catalytic Subunit, Chain A, domain 1"/>
    <property type="match status" value="1"/>
</dbReference>
<evidence type="ECO:0000259" key="1">
    <source>
        <dbReference type="PROSITE" id="PS50053"/>
    </source>
</evidence>
<dbReference type="InterPro" id="IPR019956">
    <property type="entry name" value="Ubiquitin_dom"/>
</dbReference>
<evidence type="ECO:0000313" key="2">
    <source>
        <dbReference type="EnsemblMetazoa" id="CLYHEMP014088.2"/>
    </source>
</evidence>
<dbReference type="Pfam" id="PF00240">
    <property type="entry name" value="ubiquitin"/>
    <property type="match status" value="1"/>
</dbReference>
<evidence type="ECO:0000313" key="3">
    <source>
        <dbReference type="Proteomes" id="UP000594262"/>
    </source>
</evidence>
<dbReference type="SUPFAM" id="SSF54236">
    <property type="entry name" value="Ubiquitin-like"/>
    <property type="match status" value="1"/>
</dbReference>
<dbReference type="PANTHER" id="PTHR15204:SF7">
    <property type="entry name" value="UBIQUILIN-LIKE ISOFORM X1"/>
    <property type="match status" value="1"/>
</dbReference>
<dbReference type="RefSeq" id="XP_066928348.1">
    <property type="nucleotide sequence ID" value="XM_067072247.1"/>
</dbReference>
<dbReference type="Proteomes" id="UP000594262">
    <property type="component" value="Unplaced"/>
</dbReference>
<organism evidence="2 3">
    <name type="scientific">Clytia hemisphaerica</name>
    <dbReference type="NCBI Taxonomy" id="252671"/>
    <lineage>
        <taxon>Eukaryota</taxon>
        <taxon>Metazoa</taxon>
        <taxon>Cnidaria</taxon>
        <taxon>Hydrozoa</taxon>
        <taxon>Hydroidolina</taxon>
        <taxon>Leptothecata</taxon>
        <taxon>Obeliida</taxon>
        <taxon>Clytiidae</taxon>
        <taxon>Clytia</taxon>
    </lineage>
</organism>
<dbReference type="AlphaFoldDB" id="A0A7M5WWC9"/>
<sequence length="253" mass="29738">MQRMNAFKAKDILSTYNGKNHICDLFWRKENLSKTAINILWDHYLEFMTIKVLAFDTGVKNQMKYSTSQIMESLWNAHVQCTERYQQFMLLVNKINPMVDFIHHSLEMSISSETSKKKRRYNTAIAYRKLFNKECKWIYDETEPNPPIPIKESRKRKQKSVADEYSKIYVKSLNGNKTHTIRIVSCMTVKQLKQLIKTLDGTSVERQHLILAGKELQDQCLLGHYCVRSGCTMHLVCSKTSRMLQKVNFRRSP</sequence>
<feature type="domain" description="Ubiquitin-like" evidence="1">
    <location>
        <begin position="166"/>
        <end position="242"/>
    </location>
</feature>
<dbReference type="GeneID" id="136815795"/>
<proteinExistence type="predicted"/>
<dbReference type="SMART" id="SM00213">
    <property type="entry name" value="UBQ"/>
    <property type="match status" value="1"/>
</dbReference>
<accession>A0A7M5WWC9</accession>
<dbReference type="CDD" id="cd17039">
    <property type="entry name" value="Ubl_ubiquitin_like"/>
    <property type="match status" value="1"/>
</dbReference>
<protein>
    <recommendedName>
        <fullName evidence="1">Ubiquitin-like domain-containing protein</fullName>
    </recommendedName>
</protein>
<dbReference type="GO" id="GO:0036503">
    <property type="term" value="P:ERAD pathway"/>
    <property type="evidence" value="ECO:0007669"/>
    <property type="project" value="TreeGrafter"/>
</dbReference>
<dbReference type="PRINTS" id="PR00348">
    <property type="entry name" value="UBIQUITIN"/>
</dbReference>
<keyword evidence="3" id="KW-1185">Reference proteome</keyword>
<dbReference type="PANTHER" id="PTHR15204">
    <property type="entry name" value="LARGE PROLINE-RICH PROTEIN BAG6"/>
    <property type="match status" value="1"/>
</dbReference>
<dbReference type="GO" id="GO:0031593">
    <property type="term" value="F:polyubiquitin modification-dependent protein binding"/>
    <property type="evidence" value="ECO:0007669"/>
    <property type="project" value="TreeGrafter"/>
</dbReference>
<name>A0A7M5WWC9_9CNID</name>
<dbReference type="EnsemblMetazoa" id="CLYHEMT014088.2">
    <property type="protein sequence ID" value="CLYHEMP014088.2"/>
    <property type="gene ID" value="CLYHEMG014088"/>
</dbReference>
<dbReference type="InterPro" id="IPR029071">
    <property type="entry name" value="Ubiquitin-like_domsf"/>
</dbReference>
<dbReference type="GO" id="GO:0071818">
    <property type="term" value="C:BAT3 complex"/>
    <property type="evidence" value="ECO:0007669"/>
    <property type="project" value="TreeGrafter"/>
</dbReference>
<reference evidence="2" key="1">
    <citation type="submission" date="2021-01" db="UniProtKB">
        <authorList>
            <consortium name="EnsemblMetazoa"/>
        </authorList>
    </citation>
    <scope>IDENTIFICATION</scope>
</reference>
<dbReference type="PROSITE" id="PS50053">
    <property type="entry name" value="UBIQUITIN_2"/>
    <property type="match status" value="1"/>
</dbReference>
<dbReference type="GO" id="GO:0051787">
    <property type="term" value="F:misfolded protein binding"/>
    <property type="evidence" value="ECO:0007669"/>
    <property type="project" value="TreeGrafter"/>
</dbReference>
<dbReference type="InterPro" id="IPR000626">
    <property type="entry name" value="Ubiquitin-like_dom"/>
</dbReference>